<dbReference type="Pfam" id="PF07514">
    <property type="entry name" value="TraI_2"/>
    <property type="match status" value="1"/>
</dbReference>
<evidence type="ECO:0000313" key="3">
    <source>
        <dbReference type="Proteomes" id="UP000000644"/>
    </source>
</evidence>
<proteinExistence type="predicted"/>
<dbReference type="Gene3D" id="1.10.3210.40">
    <property type="match status" value="1"/>
</dbReference>
<dbReference type="InterPro" id="IPR011119">
    <property type="entry name" value="Unchr_helicase_relaxase_TraI"/>
</dbReference>
<dbReference type="HOGENOM" id="CLU_674142_0_0_4"/>
<dbReference type="EMBL" id="CP000530">
    <property type="protein sequence ID" value="ABM39611.1"/>
    <property type="molecule type" value="Genomic_DNA"/>
</dbReference>
<evidence type="ECO:0000313" key="2">
    <source>
        <dbReference type="EMBL" id="ABM39611.1"/>
    </source>
</evidence>
<dbReference type="Proteomes" id="UP000000644">
    <property type="component" value="Plasmid pPNAP01"/>
</dbReference>
<accession>A1VVD3</accession>
<reference evidence="3" key="1">
    <citation type="journal article" date="2009" name="Environ. Microbiol.">
        <title>The genome of Polaromonas naphthalenivorans strain CJ2, isolated from coal tar-contaminated sediment, reveals physiological and metabolic versatility and evolution through extensive horizontal gene transfer.</title>
        <authorList>
            <person name="Yagi J.M."/>
            <person name="Sims D."/>
            <person name="Brettin T."/>
            <person name="Bruce D."/>
            <person name="Madsen E.L."/>
        </authorList>
    </citation>
    <scope>NUCLEOTIDE SEQUENCE [LARGE SCALE GENOMIC DNA]</scope>
    <source>
        <strain evidence="3">CJ2</strain>
        <plasmid evidence="3">Plasmid pPNAP01</plasmid>
    </source>
</reference>
<feature type="domain" description="Uncharacterised" evidence="1">
    <location>
        <begin position="32"/>
        <end position="154"/>
    </location>
</feature>
<sequence>MKFSAKHPKYLFSEMGHDYFAQLLTACVGGEPAFRSQYLPVAERLACTVQDLPLENSSFAYAGGALQFGLLAGLTALRLCDGVIFEPSASAQKRMLVEPQYRYAAWCATLAGVPLIVDHYALLTVNDKPWSFAFSPSSLWEACGTTGSYGIEWKPASKNPPTPSLGLILLSSFFYAGQFTDFDSSVLASMCQSVNPGLTQSSGESSLSKLVRVAQEKVKATEKLRISRVFVPGEAQVNTVASVMQALQTVPASTTTESAIVNTPKAKSISSNCENQKILQVVTLNVASEQRTNQININSLTDSKLKLENDQKLENKSVPGIPPKVTFWLRALISDEAMRLAFKFLPDQEMVDITGAQLRFGVVAKEMFELLHSSGFVHSKVGNLTVRLNKELTAVVQNEFKNLGVTHA</sequence>
<keyword evidence="2" id="KW-0614">Plasmid</keyword>
<dbReference type="KEGG" id="pna:Pnap_4329"/>
<protein>
    <recommendedName>
        <fullName evidence="1">Uncharacterized domain-containing protein</fullName>
    </recommendedName>
</protein>
<gene>
    <name evidence="2" type="ordered locus">Pnap_4329</name>
</gene>
<evidence type="ECO:0000259" key="1">
    <source>
        <dbReference type="Pfam" id="PF07514"/>
    </source>
</evidence>
<keyword evidence="3" id="KW-1185">Reference proteome</keyword>
<geneLocation type="plasmid" evidence="2 3">
    <name>pPNAP01</name>
</geneLocation>
<dbReference type="AlphaFoldDB" id="A1VVD3"/>
<name>A1VVD3_POLNA</name>
<organism evidence="2 3">
    <name type="scientific">Polaromonas naphthalenivorans (strain CJ2)</name>
    <dbReference type="NCBI Taxonomy" id="365044"/>
    <lineage>
        <taxon>Bacteria</taxon>
        <taxon>Pseudomonadati</taxon>
        <taxon>Pseudomonadota</taxon>
        <taxon>Betaproteobacteria</taxon>
        <taxon>Burkholderiales</taxon>
        <taxon>Comamonadaceae</taxon>
        <taxon>Polaromonas</taxon>
    </lineage>
</organism>
<dbReference type="RefSeq" id="WP_011797984.1">
    <property type="nucleotide sequence ID" value="NC_008757.1"/>
</dbReference>
<dbReference type="OrthoDB" id="8951455at2"/>